<dbReference type="Proteomes" id="UP000248714">
    <property type="component" value="Unassembled WGS sequence"/>
</dbReference>
<reference evidence="1 2" key="1">
    <citation type="submission" date="2018-06" db="EMBL/GenBank/DDBJ databases">
        <title>Genomic Encyclopedia of Type Strains, Phase IV (KMG-IV): sequencing the most valuable type-strain genomes for metagenomic binning, comparative biology and taxonomic classification.</title>
        <authorList>
            <person name="Goeker M."/>
        </authorList>
    </citation>
    <scope>NUCLEOTIDE SEQUENCE [LARGE SCALE GENOMIC DNA]</scope>
    <source>
        <strain evidence="1 2">DSM 45479</strain>
    </source>
</reference>
<proteinExistence type="predicted"/>
<protein>
    <submittedName>
        <fullName evidence="1">Uncharacterized protein</fullName>
    </submittedName>
</protein>
<keyword evidence="2" id="KW-1185">Reference proteome</keyword>
<evidence type="ECO:0000313" key="1">
    <source>
        <dbReference type="EMBL" id="RAS65628.1"/>
    </source>
</evidence>
<evidence type="ECO:0000313" key="2">
    <source>
        <dbReference type="Proteomes" id="UP000248714"/>
    </source>
</evidence>
<name>A0ABX9E991_9PSEU</name>
<organism evidence="1 2">
    <name type="scientific">Lentzea atacamensis</name>
    <dbReference type="NCBI Taxonomy" id="531938"/>
    <lineage>
        <taxon>Bacteria</taxon>
        <taxon>Bacillati</taxon>
        <taxon>Actinomycetota</taxon>
        <taxon>Actinomycetes</taxon>
        <taxon>Pseudonocardiales</taxon>
        <taxon>Pseudonocardiaceae</taxon>
        <taxon>Lentzea</taxon>
    </lineage>
</organism>
<comment type="caution">
    <text evidence="1">The sequence shown here is derived from an EMBL/GenBank/DDBJ whole genome shotgun (WGS) entry which is preliminary data.</text>
</comment>
<gene>
    <name evidence="1" type="ORF">C8D87_104178</name>
</gene>
<accession>A0ABX9E991</accession>
<dbReference type="EMBL" id="QLTT01000004">
    <property type="protein sequence ID" value="RAS65628.1"/>
    <property type="molecule type" value="Genomic_DNA"/>
</dbReference>
<sequence>MTSNERRAVKGELCTCGRQAVTVFRTELHGEIGWCGVSNVPQVSPCPWCSGDHGGKCAHYSISTH</sequence>